<evidence type="ECO:0000313" key="2">
    <source>
        <dbReference type="EMBL" id="NEE04814.1"/>
    </source>
</evidence>
<keyword evidence="3" id="KW-1185">Reference proteome</keyword>
<comment type="caution">
    <text evidence="2">The sequence shown here is derived from an EMBL/GenBank/DDBJ whole genome shotgun (WGS) entry which is preliminary data.</text>
</comment>
<dbReference type="InterPro" id="IPR025161">
    <property type="entry name" value="IS402-like_dom"/>
</dbReference>
<feature type="domain" description="Insertion element IS402-like" evidence="1">
    <location>
        <begin position="7"/>
        <end position="80"/>
    </location>
</feature>
<evidence type="ECO:0000259" key="1">
    <source>
        <dbReference type="Pfam" id="PF13340"/>
    </source>
</evidence>
<dbReference type="InterPro" id="IPR052909">
    <property type="entry name" value="Transposase_6_like"/>
</dbReference>
<dbReference type="PANTHER" id="PTHR46637:SF1">
    <property type="entry name" value="BLL5188 PROTEIN"/>
    <property type="match status" value="1"/>
</dbReference>
<sequence length="124" mass="14362">MLRTGVISDELWELIEPELPSHVGRRGRRWRDHRLVLEAIAWRFRTGSPWRDLPEEFGSWKTAWKRHRRWSTDGTYQRIFERVLAEYGAAGKLDWLVSADSTIVRAHQHAAGAPSARSTGGEIE</sequence>
<evidence type="ECO:0000313" key="3">
    <source>
        <dbReference type="Proteomes" id="UP000475214"/>
    </source>
</evidence>
<dbReference type="Pfam" id="PF13340">
    <property type="entry name" value="DUF4096"/>
    <property type="match status" value="1"/>
</dbReference>
<accession>A0A6L9SJG8</accession>
<dbReference type="PANTHER" id="PTHR46637">
    <property type="entry name" value="TIS1421-TRANSPOSASE PROTEIN A"/>
    <property type="match status" value="1"/>
</dbReference>
<dbReference type="AlphaFoldDB" id="A0A6L9SJG8"/>
<organism evidence="2 3">
    <name type="scientific">Phytoactinopolyspora halotolerans</name>
    <dbReference type="NCBI Taxonomy" id="1981512"/>
    <lineage>
        <taxon>Bacteria</taxon>
        <taxon>Bacillati</taxon>
        <taxon>Actinomycetota</taxon>
        <taxon>Actinomycetes</taxon>
        <taxon>Jiangellales</taxon>
        <taxon>Jiangellaceae</taxon>
        <taxon>Phytoactinopolyspora</taxon>
    </lineage>
</organism>
<protein>
    <submittedName>
        <fullName evidence="2">IS5 family transposase</fullName>
    </submittedName>
</protein>
<reference evidence="2 3" key="1">
    <citation type="submission" date="2020-02" db="EMBL/GenBank/DDBJ databases">
        <authorList>
            <person name="Li X.-J."/>
            <person name="Han X.-M."/>
        </authorList>
    </citation>
    <scope>NUCLEOTIDE SEQUENCE [LARGE SCALE GENOMIC DNA]</scope>
    <source>
        <strain evidence="2 3">CCTCC AB 2017055</strain>
    </source>
</reference>
<dbReference type="NCBIfam" id="NF033580">
    <property type="entry name" value="transpos_IS5_3"/>
    <property type="match status" value="1"/>
</dbReference>
<gene>
    <name evidence="2" type="ORF">G1H10_32115</name>
</gene>
<proteinExistence type="predicted"/>
<dbReference type="EMBL" id="JAAGOA010000065">
    <property type="protein sequence ID" value="NEE04814.1"/>
    <property type="molecule type" value="Genomic_DNA"/>
</dbReference>
<dbReference type="Proteomes" id="UP000475214">
    <property type="component" value="Unassembled WGS sequence"/>
</dbReference>
<name>A0A6L9SJG8_9ACTN</name>